<dbReference type="PANTHER" id="PTHR43369:SF2">
    <property type="entry name" value="PHOSPHORIBOSYLGLYCINAMIDE FORMYLTRANSFERASE"/>
    <property type="match status" value="1"/>
</dbReference>
<evidence type="ECO:0000256" key="2">
    <source>
        <dbReference type="ARBA" id="ARBA00012254"/>
    </source>
</evidence>
<dbReference type="EC" id="2.1.2.2" evidence="2"/>
<evidence type="ECO:0000313" key="11">
    <source>
        <dbReference type="EMBL" id="PWI68206.1"/>
    </source>
</evidence>
<dbReference type="Pfam" id="PF00551">
    <property type="entry name" value="Formyl_trans_N"/>
    <property type="match status" value="1"/>
</dbReference>
<dbReference type="Proteomes" id="UP000245956">
    <property type="component" value="Unassembled WGS sequence"/>
</dbReference>
<dbReference type="AlphaFoldDB" id="A0A2U3E156"/>
<proteinExistence type="inferred from homology"/>
<comment type="caution">
    <text evidence="11">The sequence shown here is derived from an EMBL/GenBank/DDBJ whole genome shotgun (WGS) entry which is preliminary data.</text>
</comment>
<dbReference type="PANTHER" id="PTHR43369">
    <property type="entry name" value="PHOSPHORIBOSYLGLYCINAMIDE FORMYLTRANSFERASE"/>
    <property type="match status" value="1"/>
</dbReference>
<keyword evidence="5" id="KW-0658">Purine biosynthesis</keyword>
<evidence type="ECO:0000256" key="9">
    <source>
        <dbReference type="ARBA" id="ARBA00047664"/>
    </source>
</evidence>
<evidence type="ECO:0000256" key="3">
    <source>
        <dbReference type="ARBA" id="ARBA00022076"/>
    </source>
</evidence>
<organism evidence="11 12">
    <name type="scientific">Purpureocillium lilacinum</name>
    <name type="common">Paecilomyces lilacinus</name>
    <dbReference type="NCBI Taxonomy" id="33203"/>
    <lineage>
        <taxon>Eukaryota</taxon>
        <taxon>Fungi</taxon>
        <taxon>Dikarya</taxon>
        <taxon>Ascomycota</taxon>
        <taxon>Pezizomycotina</taxon>
        <taxon>Sordariomycetes</taxon>
        <taxon>Hypocreomycetidae</taxon>
        <taxon>Hypocreales</taxon>
        <taxon>Ophiocordycipitaceae</taxon>
        <taxon>Purpureocillium</taxon>
    </lineage>
</organism>
<name>A0A2U3E156_PURLI</name>
<evidence type="ECO:0000256" key="5">
    <source>
        <dbReference type="ARBA" id="ARBA00022755"/>
    </source>
</evidence>
<dbReference type="NCBIfam" id="TIGR00639">
    <property type="entry name" value="PurN"/>
    <property type="match status" value="1"/>
</dbReference>
<evidence type="ECO:0000256" key="7">
    <source>
        <dbReference type="ARBA" id="ARBA00041324"/>
    </source>
</evidence>
<dbReference type="EMBL" id="LCWV01000015">
    <property type="protein sequence ID" value="PWI68206.1"/>
    <property type="molecule type" value="Genomic_DNA"/>
</dbReference>
<reference evidence="11 12" key="1">
    <citation type="journal article" date="2016" name="Front. Microbiol.">
        <title>Genome and transcriptome sequences reveal the specific parasitism of the nematophagous Purpureocillium lilacinum 36-1.</title>
        <authorList>
            <person name="Xie J."/>
            <person name="Li S."/>
            <person name="Mo C."/>
            <person name="Xiao X."/>
            <person name="Peng D."/>
            <person name="Wang G."/>
            <person name="Xiao Y."/>
        </authorList>
    </citation>
    <scope>NUCLEOTIDE SEQUENCE [LARGE SCALE GENOMIC DNA]</scope>
    <source>
        <strain evidence="11 12">36-1</strain>
    </source>
</reference>
<keyword evidence="4" id="KW-0808">Transferase</keyword>
<accession>A0A2U3E156</accession>
<evidence type="ECO:0000256" key="4">
    <source>
        <dbReference type="ARBA" id="ARBA00022679"/>
    </source>
</evidence>
<dbReference type="InterPro" id="IPR036477">
    <property type="entry name" value="Formyl_transf_N_sf"/>
</dbReference>
<evidence type="ECO:0000256" key="1">
    <source>
        <dbReference type="ARBA" id="ARBA00005054"/>
    </source>
</evidence>
<comment type="pathway">
    <text evidence="1">Purine metabolism; IMP biosynthesis via de novo pathway; N(2)-formyl-N(1)-(5-phospho-D-ribosyl)glycinamide from N(1)-(5-phospho-D-ribosyl)glycinamide (10-formyl THF route): step 1/1.</text>
</comment>
<evidence type="ECO:0000256" key="6">
    <source>
        <dbReference type="ARBA" id="ARBA00038440"/>
    </source>
</evidence>
<dbReference type="FunFam" id="3.40.50.170:FF:000009">
    <property type="entry name" value="Phosphoribosylglycinamide formyltransferase (Eurofung)"/>
    <property type="match status" value="1"/>
</dbReference>
<sequence length="290" mass="31951">MMDSGCIDQLSRIPVARARKVKAATLQPLDSPFLARAKTLHQQSALVAIPRLQSHHIAPHARAAALAMAAPCQILVMASGNGSNFQALLDAVAVGRIPNSRICRLIVNRGKAYATTRADKHGVPWEYFNLISNGFQQKGERDPERLQRARDEYDAALAKKVLALDTRPQLIVLAGWMYIFGERFLDPISAAGIKVINLHPALPGKYDGAHAIERAFEDFKAGKLENNKTGIMVHNVIKQVDQGEAILTREVECLPGDDLETLEQRIHSHEHELIVEATAKLVGEIMAQKQ</sequence>
<dbReference type="InterPro" id="IPR002376">
    <property type="entry name" value="Formyl_transf_N"/>
</dbReference>
<feature type="domain" description="Formyl transferase N-terminal" evidence="10">
    <location>
        <begin position="73"/>
        <end position="278"/>
    </location>
</feature>
<dbReference type="SUPFAM" id="SSF53328">
    <property type="entry name" value="Formyltransferase"/>
    <property type="match status" value="1"/>
</dbReference>
<evidence type="ECO:0000256" key="8">
    <source>
        <dbReference type="ARBA" id="ARBA00041682"/>
    </source>
</evidence>
<dbReference type="GO" id="GO:0006189">
    <property type="term" value="P:'de novo' IMP biosynthetic process"/>
    <property type="evidence" value="ECO:0007669"/>
    <property type="project" value="InterPro"/>
</dbReference>
<gene>
    <name evidence="11" type="ORF">PCL_01975</name>
</gene>
<comment type="catalytic activity">
    <reaction evidence="9">
        <text>N(1)-(5-phospho-beta-D-ribosyl)glycinamide + (6R)-10-formyltetrahydrofolate = N(2)-formyl-N(1)-(5-phospho-beta-D-ribosyl)glycinamide + (6S)-5,6,7,8-tetrahydrofolate + H(+)</text>
        <dbReference type="Rhea" id="RHEA:15053"/>
        <dbReference type="ChEBI" id="CHEBI:15378"/>
        <dbReference type="ChEBI" id="CHEBI:57453"/>
        <dbReference type="ChEBI" id="CHEBI:143788"/>
        <dbReference type="ChEBI" id="CHEBI:147286"/>
        <dbReference type="ChEBI" id="CHEBI:195366"/>
        <dbReference type="EC" id="2.1.2.2"/>
    </reaction>
</comment>
<dbReference type="GO" id="GO:0005737">
    <property type="term" value="C:cytoplasm"/>
    <property type="evidence" value="ECO:0007669"/>
    <property type="project" value="TreeGrafter"/>
</dbReference>
<dbReference type="InterPro" id="IPR004607">
    <property type="entry name" value="GART"/>
</dbReference>
<comment type="similarity">
    <text evidence="6">Belongs to the GART family.</text>
</comment>
<evidence type="ECO:0000313" key="12">
    <source>
        <dbReference type="Proteomes" id="UP000245956"/>
    </source>
</evidence>
<dbReference type="GO" id="GO:0004644">
    <property type="term" value="F:phosphoribosylglycinamide formyltransferase activity"/>
    <property type="evidence" value="ECO:0007669"/>
    <property type="project" value="UniProtKB-EC"/>
</dbReference>
<dbReference type="HAMAP" id="MF_01930">
    <property type="entry name" value="PurN"/>
    <property type="match status" value="1"/>
</dbReference>
<dbReference type="Gene3D" id="3.40.50.170">
    <property type="entry name" value="Formyl transferase, N-terminal domain"/>
    <property type="match status" value="1"/>
</dbReference>
<protein>
    <recommendedName>
        <fullName evidence="3">Phosphoribosylglycinamide formyltransferase</fullName>
        <ecNumber evidence="2">2.1.2.2</ecNumber>
    </recommendedName>
    <alternativeName>
        <fullName evidence="8">5'-phosphoribosylglycinamide transformylase</fullName>
    </alternativeName>
    <alternativeName>
        <fullName evidence="7">GAR transformylase</fullName>
    </alternativeName>
</protein>
<evidence type="ECO:0000259" key="10">
    <source>
        <dbReference type="Pfam" id="PF00551"/>
    </source>
</evidence>